<evidence type="ECO:0000313" key="4">
    <source>
        <dbReference type="Proteomes" id="UP000746741"/>
    </source>
</evidence>
<dbReference type="Pfam" id="PF01425">
    <property type="entry name" value="Amidase"/>
    <property type="match status" value="1"/>
</dbReference>
<dbReference type="PANTHER" id="PTHR11895">
    <property type="entry name" value="TRANSAMIDASE"/>
    <property type="match status" value="1"/>
</dbReference>
<dbReference type="InterPro" id="IPR000120">
    <property type="entry name" value="Amidase"/>
</dbReference>
<keyword evidence="4" id="KW-1185">Reference proteome</keyword>
<dbReference type="GO" id="GO:0003824">
    <property type="term" value="F:catalytic activity"/>
    <property type="evidence" value="ECO:0007669"/>
    <property type="project" value="InterPro"/>
</dbReference>
<comment type="caution">
    <text evidence="2">The sequence shown here is derived from an EMBL/GenBank/DDBJ whole genome shotgun (WGS) entry which is preliminary data.</text>
</comment>
<dbReference type="InterPro" id="IPR036928">
    <property type="entry name" value="AS_sf"/>
</dbReference>
<dbReference type="NCBIfam" id="NF005686">
    <property type="entry name" value="PRK07486.1"/>
    <property type="match status" value="1"/>
</dbReference>
<reference evidence="2" key="3">
    <citation type="journal article" date="2021" name="Syst. Appl. Microbiol.">
        <title>Roseomonas hellenica sp. nov., isolated from roots of wild-growing Alkanna tinctoria.</title>
        <authorList>
            <person name="Rat A."/>
            <person name="Naranjo H.D."/>
            <person name="Lebbe L."/>
            <person name="Cnockaert M."/>
            <person name="Krigas N."/>
            <person name="Grigoriadou K."/>
            <person name="Maloupa E."/>
            <person name="Willems A."/>
        </authorList>
    </citation>
    <scope>NUCLEOTIDE SEQUENCE</scope>
    <source>
        <strain evidence="2">LMG 31161</strain>
    </source>
</reference>
<feature type="domain" description="Amidase" evidence="1">
    <location>
        <begin position="36"/>
        <end position="466"/>
    </location>
</feature>
<protein>
    <submittedName>
        <fullName evidence="2">Amidase</fullName>
    </submittedName>
</protein>
<evidence type="ECO:0000313" key="3">
    <source>
        <dbReference type="EMBL" id="NKE18705.1"/>
    </source>
</evidence>
<dbReference type="EMBL" id="JAAVUP010000005">
    <property type="protein sequence ID" value="NKE18705.1"/>
    <property type="molecule type" value="Genomic_DNA"/>
</dbReference>
<name>A0A9X9WCB7_9PROT</name>
<dbReference type="Gene3D" id="3.90.1300.10">
    <property type="entry name" value="Amidase signature (AS) domain"/>
    <property type="match status" value="1"/>
</dbReference>
<proteinExistence type="predicted"/>
<evidence type="ECO:0000313" key="5">
    <source>
        <dbReference type="Proteomes" id="UP001138708"/>
    </source>
</evidence>
<sequence>MTTPTAPTPSAPPEICRINAVPLAAMIRRREVSAREVMAAYLDHIAAVNPAVNAIVSLRPREELLAEAEAADGAVARGDDVGPLHGLPQAIKDLAMTRGLRTTMGSPLFADQVPDTDAIFVARMRAAGAIIIGKTNVPEFGYGSNSYNPVFGLTRNAWDPSRIGGGSSGGAGVALAMRMLPVADGSDMGGSLRNPAAFNNVFGFRPSQGRVPSDGLDPFYGQLPTDGPMGRSAEDVAMLLSVQAGYDKRAPLSLEDPGYRFEDRLGRPAKALRFGWLGDLGGHLPFEPGVLDVCGGALDLLRQTGSSVEPARVDFDPERLWRAFVVLRQHSVGGRHDDAWRDPAKRALLKPEAQWEIEGSHRLTALDVYKAGVDRGAWYRAFTALFDTYDFLLIPAAQVFPFDAATTWPREIAGRAMDSYHRWMEVVVGATMAGCPAISVPAGFSKDGLPMGLQVIGPPRGDLEVLRAAALYEAACPWIGRLPPLLGGAA</sequence>
<evidence type="ECO:0000259" key="1">
    <source>
        <dbReference type="Pfam" id="PF01425"/>
    </source>
</evidence>
<reference evidence="3 4" key="2">
    <citation type="submission" date="2020-02" db="EMBL/GenBank/DDBJ databases">
        <authorList>
            <person name="Sun Q."/>
            <person name="Inoue M."/>
        </authorList>
    </citation>
    <scope>NUCLEOTIDE SEQUENCE [LARGE SCALE GENOMIC DNA]</scope>
    <source>
        <strain evidence="3 4">KCTC 22478</strain>
    </source>
</reference>
<reference evidence="2" key="1">
    <citation type="submission" date="2020-01" db="EMBL/GenBank/DDBJ databases">
        <authorList>
            <person name="Rat A."/>
        </authorList>
    </citation>
    <scope>NUCLEOTIDE SEQUENCE</scope>
    <source>
        <strain evidence="2">LMG 31161</strain>
    </source>
</reference>
<dbReference type="PROSITE" id="PS00571">
    <property type="entry name" value="AMIDASES"/>
    <property type="match status" value="1"/>
</dbReference>
<dbReference type="PANTHER" id="PTHR11895:SF76">
    <property type="entry name" value="INDOLEACETAMIDE HYDROLASE"/>
    <property type="match status" value="1"/>
</dbReference>
<dbReference type="Proteomes" id="UP000746741">
    <property type="component" value="Unassembled WGS sequence"/>
</dbReference>
<dbReference type="SUPFAM" id="SSF75304">
    <property type="entry name" value="Amidase signature (AS) enzymes"/>
    <property type="match status" value="1"/>
</dbReference>
<organism evidence="2 5">
    <name type="scientific">Neoroseomonas oryzicola</name>
    <dbReference type="NCBI Taxonomy" id="535904"/>
    <lineage>
        <taxon>Bacteria</taxon>
        <taxon>Pseudomonadati</taxon>
        <taxon>Pseudomonadota</taxon>
        <taxon>Alphaproteobacteria</taxon>
        <taxon>Acetobacterales</taxon>
        <taxon>Acetobacteraceae</taxon>
        <taxon>Neoroseomonas</taxon>
    </lineage>
</organism>
<dbReference type="AlphaFoldDB" id="A0A9X9WCB7"/>
<dbReference type="RefSeq" id="WP_168042615.1">
    <property type="nucleotide sequence ID" value="NZ_JAAEDK010000003.1"/>
</dbReference>
<dbReference type="Proteomes" id="UP001138708">
    <property type="component" value="Unassembled WGS sequence"/>
</dbReference>
<gene>
    <name evidence="3" type="ORF">GWK15_17260</name>
    <name evidence="2" type="ORF">GXW75_01845</name>
</gene>
<dbReference type="EMBL" id="JAAEDK010000003">
    <property type="protein sequence ID" value="MBR0657977.1"/>
    <property type="molecule type" value="Genomic_DNA"/>
</dbReference>
<dbReference type="InterPro" id="IPR020556">
    <property type="entry name" value="Amidase_CS"/>
</dbReference>
<evidence type="ECO:0000313" key="2">
    <source>
        <dbReference type="EMBL" id="MBR0657977.1"/>
    </source>
</evidence>
<dbReference type="InterPro" id="IPR023631">
    <property type="entry name" value="Amidase_dom"/>
</dbReference>
<accession>A0A9X9WCB7</accession>